<keyword evidence="2" id="KW-0238">DNA-binding</keyword>
<dbReference type="Gene3D" id="3.40.50.10490">
    <property type="entry name" value="Glucose-6-phosphate isomerase like protein, domain 1"/>
    <property type="match status" value="1"/>
</dbReference>
<feature type="domain" description="HTH rpiR-type" evidence="4">
    <location>
        <begin position="7"/>
        <end position="83"/>
    </location>
</feature>
<dbReference type="InterPro" id="IPR009057">
    <property type="entry name" value="Homeodomain-like_sf"/>
</dbReference>
<dbReference type="InterPro" id="IPR001347">
    <property type="entry name" value="SIS_dom"/>
</dbReference>
<proteinExistence type="predicted"/>
<comment type="caution">
    <text evidence="6">The sequence shown here is derived from an EMBL/GenBank/DDBJ whole genome shotgun (WGS) entry which is preliminary data.</text>
</comment>
<dbReference type="InterPro" id="IPR047640">
    <property type="entry name" value="RpiR-like"/>
</dbReference>
<dbReference type="InterPro" id="IPR046348">
    <property type="entry name" value="SIS_dom_sf"/>
</dbReference>
<dbReference type="InterPro" id="IPR035472">
    <property type="entry name" value="RpiR-like_SIS"/>
</dbReference>
<keyword evidence="3" id="KW-0804">Transcription</keyword>
<organism evidence="6 7">
    <name type="scientific">Trichococcus collinsii</name>
    <dbReference type="NCBI Taxonomy" id="157076"/>
    <lineage>
        <taxon>Bacteria</taxon>
        <taxon>Bacillati</taxon>
        <taxon>Bacillota</taxon>
        <taxon>Bacilli</taxon>
        <taxon>Lactobacillales</taxon>
        <taxon>Carnobacteriaceae</taxon>
        <taxon>Trichococcus</taxon>
    </lineage>
</organism>
<dbReference type="GO" id="GO:1901135">
    <property type="term" value="P:carbohydrate derivative metabolic process"/>
    <property type="evidence" value="ECO:0007669"/>
    <property type="project" value="InterPro"/>
</dbReference>
<accession>A0AB38A2F0</accession>
<protein>
    <submittedName>
        <fullName evidence="6">Transcriptional regulator, RpiR family</fullName>
    </submittedName>
</protein>
<dbReference type="Pfam" id="PF01380">
    <property type="entry name" value="SIS"/>
    <property type="match status" value="1"/>
</dbReference>
<dbReference type="PROSITE" id="PS51464">
    <property type="entry name" value="SIS"/>
    <property type="match status" value="1"/>
</dbReference>
<dbReference type="PANTHER" id="PTHR30514:SF10">
    <property type="entry name" value="MURR_RPIR FAMILY TRANSCRIPTIONAL REGULATOR"/>
    <property type="match status" value="1"/>
</dbReference>
<evidence type="ECO:0000256" key="2">
    <source>
        <dbReference type="ARBA" id="ARBA00023125"/>
    </source>
</evidence>
<evidence type="ECO:0000259" key="4">
    <source>
        <dbReference type="PROSITE" id="PS51071"/>
    </source>
</evidence>
<dbReference type="CDD" id="cd05013">
    <property type="entry name" value="SIS_RpiR"/>
    <property type="match status" value="1"/>
</dbReference>
<keyword evidence="7" id="KW-1185">Reference proteome</keyword>
<evidence type="ECO:0000256" key="1">
    <source>
        <dbReference type="ARBA" id="ARBA00023015"/>
    </source>
</evidence>
<dbReference type="Pfam" id="PF01418">
    <property type="entry name" value="HTH_6"/>
    <property type="match status" value="1"/>
</dbReference>
<dbReference type="GO" id="GO:0003700">
    <property type="term" value="F:DNA-binding transcription factor activity"/>
    <property type="evidence" value="ECO:0007669"/>
    <property type="project" value="InterPro"/>
</dbReference>
<feature type="domain" description="SIS" evidence="5">
    <location>
        <begin position="132"/>
        <end position="273"/>
    </location>
</feature>
<name>A0AB38A2F0_9LACT</name>
<dbReference type="SUPFAM" id="SSF53697">
    <property type="entry name" value="SIS domain"/>
    <property type="match status" value="1"/>
</dbReference>
<keyword evidence="1" id="KW-0805">Transcription regulation</keyword>
<evidence type="ECO:0000313" key="6">
    <source>
        <dbReference type="EMBL" id="SEA77263.1"/>
    </source>
</evidence>
<dbReference type="EMBL" id="FNQH01000005">
    <property type="protein sequence ID" value="SEA77263.1"/>
    <property type="molecule type" value="Genomic_DNA"/>
</dbReference>
<sequence length="306" mass="34636">MKHERRVQMLIRERLENFDFSNSEQKIVAYILEKKAAIQEMTTKEIAEATYTSPSTLVRIAHKMNFSGWSDLKEAFLKEEEYLQKHFSEINANLPFQRNDTIMSIASKIAALEKESIDDTLSLITHDDLQKAIQIIRKSSYTSLFAVSNNLLITQEFQHNMSRIKKRVDICLLQGETIFKAHLADSSSCAIIVSYSGETGILNQTIKILKGNNIPVIAITNIGDNTTARLADCVLKICTREKLYSKIATFSTDSAIVYLLDVLYSCIFALDYDANLQLRISTSKMIESSGRFSTLAIIKEEDQGPR</sequence>
<dbReference type="GO" id="GO:0003677">
    <property type="term" value="F:DNA binding"/>
    <property type="evidence" value="ECO:0007669"/>
    <property type="project" value="UniProtKB-KW"/>
</dbReference>
<dbReference type="InterPro" id="IPR036388">
    <property type="entry name" value="WH-like_DNA-bd_sf"/>
</dbReference>
<reference evidence="6 7" key="1">
    <citation type="submission" date="2016-10" db="EMBL/GenBank/DDBJ databases">
        <authorList>
            <person name="Varghese N."/>
            <person name="Submissions S."/>
        </authorList>
    </citation>
    <scope>NUCLEOTIDE SEQUENCE [LARGE SCALE GENOMIC DNA]</scope>
    <source>
        <strain evidence="6 7">DSM 14526</strain>
    </source>
</reference>
<dbReference type="PROSITE" id="PS51071">
    <property type="entry name" value="HTH_RPIR"/>
    <property type="match status" value="1"/>
</dbReference>
<evidence type="ECO:0000259" key="5">
    <source>
        <dbReference type="PROSITE" id="PS51464"/>
    </source>
</evidence>
<dbReference type="PANTHER" id="PTHR30514">
    <property type="entry name" value="GLUCOKINASE"/>
    <property type="match status" value="1"/>
</dbReference>
<dbReference type="Proteomes" id="UP000199042">
    <property type="component" value="Unassembled WGS sequence"/>
</dbReference>
<dbReference type="Gene3D" id="1.10.10.10">
    <property type="entry name" value="Winged helix-like DNA-binding domain superfamily/Winged helix DNA-binding domain"/>
    <property type="match status" value="1"/>
</dbReference>
<gene>
    <name evidence="6" type="ORF">SAMN04488525_105147</name>
</gene>
<dbReference type="SUPFAM" id="SSF46689">
    <property type="entry name" value="Homeodomain-like"/>
    <property type="match status" value="1"/>
</dbReference>
<evidence type="ECO:0000256" key="3">
    <source>
        <dbReference type="ARBA" id="ARBA00023163"/>
    </source>
</evidence>
<dbReference type="InterPro" id="IPR000281">
    <property type="entry name" value="HTH_RpiR"/>
</dbReference>
<dbReference type="AlphaFoldDB" id="A0AB38A2F0"/>
<evidence type="ECO:0000313" key="7">
    <source>
        <dbReference type="Proteomes" id="UP000199042"/>
    </source>
</evidence>
<dbReference type="GO" id="GO:0097367">
    <property type="term" value="F:carbohydrate derivative binding"/>
    <property type="evidence" value="ECO:0007669"/>
    <property type="project" value="InterPro"/>
</dbReference>